<evidence type="ECO:0000313" key="4">
    <source>
        <dbReference type="EMBL" id="AVO36111.1"/>
    </source>
</evidence>
<dbReference type="InterPro" id="IPR046667">
    <property type="entry name" value="DUF6537"/>
</dbReference>
<dbReference type="NCBIfam" id="NF009589">
    <property type="entry name" value="PRK13030.1"/>
    <property type="match status" value="1"/>
</dbReference>
<dbReference type="GO" id="GO:0016903">
    <property type="term" value="F:oxidoreductase activity, acting on the aldehyde or oxo group of donors"/>
    <property type="evidence" value="ECO:0007669"/>
    <property type="project" value="InterPro"/>
</dbReference>
<proteinExistence type="predicted"/>
<dbReference type="Pfam" id="PF01558">
    <property type="entry name" value="POR"/>
    <property type="match status" value="1"/>
</dbReference>
<dbReference type="KEGG" id="otk:C6570_10990"/>
<dbReference type="OrthoDB" id="9803617at2"/>
<evidence type="ECO:0000313" key="5">
    <source>
        <dbReference type="Proteomes" id="UP000239709"/>
    </source>
</evidence>
<protein>
    <submittedName>
        <fullName evidence="4">Pyruvate ferredoxin oxidoreductase</fullName>
    </submittedName>
</protein>
<dbReference type="CDD" id="cd07034">
    <property type="entry name" value="TPP_PYR_PFOR_IOR-alpha_like"/>
    <property type="match status" value="1"/>
</dbReference>
<keyword evidence="5" id="KW-1185">Reference proteome</keyword>
<evidence type="ECO:0000259" key="3">
    <source>
        <dbReference type="Pfam" id="PF20169"/>
    </source>
</evidence>
<name>A0A2S0MK26_9BURK</name>
<gene>
    <name evidence="4" type="ORF">C6570_10990</name>
</gene>
<dbReference type="Gene3D" id="3.40.920.10">
    <property type="entry name" value="Pyruvate-ferredoxin oxidoreductase, PFOR, domain III"/>
    <property type="match status" value="1"/>
</dbReference>
<feature type="domain" description="Pyruvate/ketoisovalerate oxidoreductase catalytic" evidence="2">
    <location>
        <begin position="777"/>
        <end position="964"/>
    </location>
</feature>
<dbReference type="Pfam" id="PF20169">
    <property type="entry name" value="DUF6537"/>
    <property type="match status" value="1"/>
</dbReference>
<dbReference type="InterPro" id="IPR051457">
    <property type="entry name" value="2-oxoacid:Fd_oxidoreductase"/>
</dbReference>
<sequence length="1229" mass="133028">MHAADREAANPVAGDAAVDVAVDAADAARAADHPIQRPDYRLGDNLWAREGQVFMTGTQALVRLMLMQRWRDEAAGLATQGFVSGYRGSPLGMVDQQIWKAGKTWRDEGLNFVPAINEELGATQVLGTQRVESDPEKTCDAVFAMWYGKGPGVDRAGDAIKHGNAYGSSPHGGVLVVAGDDHGCVSSSMPHQSDQLLQAYHMPIVAPATVGEHLEFGLYGWALSRYSGNWVGLTSLSEVVESGATVDLDAINQRVAAWKSADEVRALTGHQAPASGLHYRWPDFPSLQIEERLAQKLQAVAAFSAVNSIDRNVIESPHATVGIVTCGKSHYDLMEVLRRLEISNDMLAAAGVRLYKVGLSFPLESTRMLAFAHGLQEILVVEEKGAVVESQLRELFYNAPGGLRPAILGKKGAQGQPLVGALGELRPSRLIELTADWLIRHFPAQFSDRRAHVRDFTLPELLSNDSDSVKRMPYFCAGCPHNTSTKVPEGSTAKAGIGCHFMANWMDRDTAGLIQMGGEGVDWVSHSRFTRMPHVFQNLGDGTYYHSGYLAIRQAVAAKARITYKILFNDAVAMTGGQPVDGVISVDAIARQVESEGVKKVVVLSDDIAKYDTQKGRFPAGTQFFDRAELDRVQRELREVDGVTVLIYEQTCAAEKRRRRKKGELADPDKRLFINESVCEGCGDCSVQSNCVAVLPHETPLGRKRKIDQTACNKDYSCAKGFCPSFVGVSGGKLRKRAGALAGEAGQGAFARLVDGLPQPKPHDWTGPYDLLVTGVGGTGVVTVGAVIAMAAHLEGKSASVLDFMGFAQKGGAVMSFVRLADVPERLNQVRIDTQQADALLACDTVVAAQPEALGTVRHGRTRVLANVHETPVAESLRNPDADLKTELLLGKLRFAAGEDRVETFDAQTLANDFLGDTVTANILAMGYAWQRGLVPVSLAALLRAIELNGVAVAANVAAFSLGRLAAADPGACEALLGDQVRPAPVAAESIDAVITQGMNHLTAYQNAAWAERYAKLVREVYAAEQALQPADAAMPLTRAVANSLRKLMSYKDEYEVARLYTDGDFEKALAQQFEGDVRLSFYMAPPVLSRSQHGEPPRKVELGSWLWKALRLLAKAKGLRGGALDPFGRTDERRMERELIARFEARVRELLPQLTAGNRALMAQIAALPLSMRGYGHVKLANVALAQVRETELLHRLDAARYPAPQRPATAKAGQIKGIAIRSEKQVA</sequence>
<dbReference type="InterPro" id="IPR002880">
    <property type="entry name" value="Pyrv_Fd/Flavodoxin_OxRdtase_N"/>
</dbReference>
<evidence type="ECO:0000259" key="2">
    <source>
        <dbReference type="Pfam" id="PF01558"/>
    </source>
</evidence>
<accession>A0A2S0MK26</accession>
<evidence type="ECO:0000256" key="1">
    <source>
        <dbReference type="ARBA" id="ARBA00023002"/>
    </source>
</evidence>
<dbReference type="Proteomes" id="UP000239709">
    <property type="component" value="Chromosome"/>
</dbReference>
<dbReference type="SUPFAM" id="SSF52518">
    <property type="entry name" value="Thiamin diphosphate-binding fold (THDP-binding)"/>
    <property type="match status" value="2"/>
</dbReference>
<dbReference type="InterPro" id="IPR029061">
    <property type="entry name" value="THDP-binding"/>
</dbReference>
<organism evidence="4 5">
    <name type="scientific">Ottowia oryzae</name>
    <dbReference type="NCBI Taxonomy" id="2109914"/>
    <lineage>
        <taxon>Bacteria</taxon>
        <taxon>Pseudomonadati</taxon>
        <taxon>Pseudomonadota</taxon>
        <taxon>Betaproteobacteria</taxon>
        <taxon>Burkholderiales</taxon>
        <taxon>Comamonadaceae</taxon>
        <taxon>Ottowia</taxon>
    </lineage>
</organism>
<dbReference type="SUPFAM" id="SSF53323">
    <property type="entry name" value="Pyruvate-ferredoxin oxidoreductase, PFOR, domain III"/>
    <property type="match status" value="1"/>
</dbReference>
<reference evidence="4 5" key="1">
    <citation type="submission" date="2018-03" db="EMBL/GenBank/DDBJ databases">
        <title>Genome sequencing of Ottowia sp.</title>
        <authorList>
            <person name="Kim S.-J."/>
            <person name="Heo J."/>
            <person name="Kwon S.-W."/>
        </authorList>
    </citation>
    <scope>NUCLEOTIDE SEQUENCE [LARGE SCALE GENOMIC DNA]</scope>
    <source>
        <strain evidence="4 5">KADR8-3</strain>
    </source>
</reference>
<keyword evidence="4" id="KW-0670">Pyruvate</keyword>
<dbReference type="NCBIfam" id="NF009588">
    <property type="entry name" value="PRK13029.1"/>
    <property type="match status" value="1"/>
</dbReference>
<dbReference type="Gene3D" id="3.40.50.970">
    <property type="match status" value="1"/>
</dbReference>
<dbReference type="PANTHER" id="PTHR48084:SF3">
    <property type="entry name" value="SUBUNIT OF PYRUVATE:FLAVODOXIN OXIDOREDUCTASE"/>
    <property type="match status" value="1"/>
</dbReference>
<dbReference type="EMBL" id="CP027666">
    <property type="protein sequence ID" value="AVO36111.1"/>
    <property type="molecule type" value="Genomic_DNA"/>
</dbReference>
<dbReference type="AlphaFoldDB" id="A0A2S0MK26"/>
<keyword evidence="1" id="KW-0560">Oxidoreductase</keyword>
<dbReference type="InterPro" id="IPR002869">
    <property type="entry name" value="Pyrv_flavodox_OxRed_cen"/>
</dbReference>
<feature type="domain" description="DUF6537" evidence="3">
    <location>
        <begin position="992"/>
        <end position="1191"/>
    </location>
</feature>
<dbReference type="InterPro" id="IPR019752">
    <property type="entry name" value="Pyrv/ketoisovalerate_OxRed_cat"/>
</dbReference>
<dbReference type="PANTHER" id="PTHR48084">
    <property type="entry name" value="2-OXOGLUTARATE OXIDOREDUCTASE SUBUNIT KORB-RELATED"/>
    <property type="match status" value="1"/>
</dbReference>